<keyword evidence="3 11" id="KW-0812">Transmembrane</keyword>
<evidence type="ECO:0000256" key="11">
    <source>
        <dbReference type="SAM" id="Phobius"/>
    </source>
</evidence>
<keyword evidence="9" id="KW-0325">Glycoprotein</keyword>
<comment type="subcellular location">
    <subcellularLocation>
        <location evidence="1">Cell membrane</location>
        <topology evidence="1">Single-pass type I membrane protein</topology>
    </subcellularLocation>
</comment>
<evidence type="ECO:0000256" key="7">
    <source>
        <dbReference type="ARBA" id="ARBA00023157"/>
    </source>
</evidence>
<dbReference type="GO" id="GO:0007166">
    <property type="term" value="P:cell surface receptor signaling pathway"/>
    <property type="evidence" value="ECO:0007669"/>
    <property type="project" value="TreeGrafter"/>
</dbReference>
<dbReference type="STRING" id="48698.ENSPFOP00000027917"/>
<dbReference type="GO" id="GO:0042102">
    <property type="term" value="P:positive regulation of T cell proliferation"/>
    <property type="evidence" value="ECO:0007669"/>
    <property type="project" value="TreeGrafter"/>
</dbReference>
<evidence type="ECO:0000256" key="8">
    <source>
        <dbReference type="ARBA" id="ARBA00023170"/>
    </source>
</evidence>
<dbReference type="SUPFAM" id="SSF48726">
    <property type="entry name" value="Immunoglobulin"/>
    <property type="match status" value="1"/>
</dbReference>
<reference evidence="14" key="1">
    <citation type="submission" date="2013-10" db="EMBL/GenBank/DDBJ databases">
        <authorList>
            <person name="Schartl M."/>
            <person name="Warren W."/>
        </authorList>
    </citation>
    <scope>NUCLEOTIDE SEQUENCE [LARGE SCALE GENOMIC DNA]</scope>
    <source>
        <strain evidence="14">female</strain>
    </source>
</reference>
<protein>
    <recommendedName>
        <fullName evidence="12">Ig-like domain-containing protein</fullName>
    </recommendedName>
</protein>
<dbReference type="GO" id="GO:0042130">
    <property type="term" value="P:negative regulation of T cell proliferation"/>
    <property type="evidence" value="ECO:0007669"/>
    <property type="project" value="TreeGrafter"/>
</dbReference>
<accession>A0A096M926</accession>
<keyword evidence="8" id="KW-0675">Receptor</keyword>
<keyword evidence="5 11" id="KW-1133">Transmembrane helix</keyword>
<evidence type="ECO:0000313" key="14">
    <source>
        <dbReference type="Proteomes" id="UP000028760"/>
    </source>
</evidence>
<reference evidence="13" key="2">
    <citation type="submission" date="2025-08" db="UniProtKB">
        <authorList>
            <consortium name="Ensembl"/>
        </authorList>
    </citation>
    <scope>IDENTIFICATION</scope>
</reference>
<evidence type="ECO:0000256" key="9">
    <source>
        <dbReference type="ARBA" id="ARBA00023180"/>
    </source>
</evidence>
<dbReference type="Proteomes" id="UP000028760">
    <property type="component" value="Unassembled WGS sequence"/>
</dbReference>
<dbReference type="InterPro" id="IPR013783">
    <property type="entry name" value="Ig-like_fold"/>
</dbReference>
<dbReference type="AlphaFoldDB" id="A0A096M926"/>
<dbReference type="Pfam" id="PF22705">
    <property type="entry name" value="C2-set_3"/>
    <property type="match status" value="1"/>
</dbReference>
<dbReference type="InterPro" id="IPR036179">
    <property type="entry name" value="Ig-like_dom_sf"/>
</dbReference>
<dbReference type="PANTHER" id="PTHR25466:SF2">
    <property type="entry name" value="T-LYMPHOCYTE ACTIVATION ANTIGEN CD86"/>
    <property type="match status" value="1"/>
</dbReference>
<evidence type="ECO:0000259" key="12">
    <source>
        <dbReference type="PROSITE" id="PS50835"/>
    </source>
</evidence>
<dbReference type="GO" id="GO:0031295">
    <property type="term" value="P:T cell costimulation"/>
    <property type="evidence" value="ECO:0007669"/>
    <property type="project" value="TreeGrafter"/>
</dbReference>
<dbReference type="GO" id="GO:0006955">
    <property type="term" value="P:immune response"/>
    <property type="evidence" value="ECO:0007669"/>
    <property type="project" value="TreeGrafter"/>
</dbReference>
<evidence type="ECO:0000256" key="3">
    <source>
        <dbReference type="ARBA" id="ARBA00022692"/>
    </source>
</evidence>
<evidence type="ECO:0000256" key="4">
    <source>
        <dbReference type="ARBA" id="ARBA00022729"/>
    </source>
</evidence>
<organism evidence="13 14">
    <name type="scientific">Poecilia formosa</name>
    <name type="common">Amazon molly</name>
    <name type="synonym">Limia formosa</name>
    <dbReference type="NCBI Taxonomy" id="48698"/>
    <lineage>
        <taxon>Eukaryota</taxon>
        <taxon>Metazoa</taxon>
        <taxon>Chordata</taxon>
        <taxon>Craniata</taxon>
        <taxon>Vertebrata</taxon>
        <taxon>Euteleostomi</taxon>
        <taxon>Actinopterygii</taxon>
        <taxon>Neopterygii</taxon>
        <taxon>Teleostei</taxon>
        <taxon>Neoteleostei</taxon>
        <taxon>Acanthomorphata</taxon>
        <taxon>Ovalentaria</taxon>
        <taxon>Atherinomorphae</taxon>
        <taxon>Cyprinodontiformes</taxon>
        <taxon>Poeciliidae</taxon>
        <taxon>Poeciliinae</taxon>
        <taxon>Poecilia</taxon>
    </lineage>
</organism>
<dbReference type="GeneTree" id="ENSGT00650000094740"/>
<dbReference type="Gene3D" id="2.60.40.10">
    <property type="entry name" value="Immunoglobulins"/>
    <property type="match status" value="1"/>
</dbReference>
<reference evidence="13" key="3">
    <citation type="submission" date="2025-09" db="UniProtKB">
        <authorList>
            <consortium name="Ensembl"/>
        </authorList>
    </citation>
    <scope>IDENTIFICATION</scope>
</reference>
<dbReference type="Ensembl" id="ENSPFOT00000026589.1">
    <property type="protein sequence ID" value="ENSPFOP00000027917.1"/>
    <property type="gene ID" value="ENSPFOG00000023293.1"/>
</dbReference>
<dbReference type="GO" id="GO:0009897">
    <property type="term" value="C:external side of plasma membrane"/>
    <property type="evidence" value="ECO:0007669"/>
    <property type="project" value="TreeGrafter"/>
</dbReference>
<feature type="transmembrane region" description="Helical" evidence="11">
    <location>
        <begin position="184"/>
        <end position="207"/>
    </location>
</feature>
<dbReference type="GO" id="GO:0071222">
    <property type="term" value="P:cellular response to lipopolysaccharide"/>
    <property type="evidence" value="ECO:0007669"/>
    <property type="project" value="TreeGrafter"/>
</dbReference>
<keyword evidence="7" id="KW-1015">Disulfide bond</keyword>
<feature type="domain" description="Ig-like" evidence="12">
    <location>
        <begin position="54"/>
        <end position="152"/>
    </location>
</feature>
<keyword evidence="6 11" id="KW-0472">Membrane</keyword>
<keyword evidence="2" id="KW-1003">Cell membrane</keyword>
<sequence length="256" mass="28505">GDGNVETWSVNYARIPTDAATSGNFSLELPSAQPRHDRSRYSLFLLSGENQSAPLCTRCLRVAASFGIPEVRKEEGTEWSYLCRSHGGYPKPAVYWLINDSRQPPNGSVRIRAQALPDSHLYNVTSQLTVNVSKDDTVSCTIKNPSTNETLTVKLGCQNAPSLCSLFGLTVGASSSGSRASQGMWIFSTVLCVVVAIMVLSGIYYQIHLDKISKRRKKEYEEPRRALISFRRNGGRRYQYKQATEEMMPEPKETDV</sequence>
<dbReference type="InterPro" id="IPR051713">
    <property type="entry name" value="T-cell_Activation_Regulation"/>
</dbReference>
<dbReference type="EMBL" id="AYCK01012526">
    <property type="status" value="NOT_ANNOTATED_CDS"/>
    <property type="molecule type" value="Genomic_DNA"/>
</dbReference>
<keyword evidence="4" id="KW-0732">Signal</keyword>
<keyword evidence="10" id="KW-0393">Immunoglobulin domain</keyword>
<evidence type="ECO:0000313" key="13">
    <source>
        <dbReference type="Ensembl" id="ENSPFOP00000027917.1"/>
    </source>
</evidence>
<evidence type="ECO:0000256" key="2">
    <source>
        <dbReference type="ARBA" id="ARBA00022475"/>
    </source>
</evidence>
<evidence type="ECO:0000256" key="1">
    <source>
        <dbReference type="ARBA" id="ARBA00004251"/>
    </source>
</evidence>
<evidence type="ECO:0000256" key="5">
    <source>
        <dbReference type="ARBA" id="ARBA00022989"/>
    </source>
</evidence>
<dbReference type="PANTHER" id="PTHR25466">
    <property type="entry name" value="T-LYMPHOCYTE ACTIVATION ANTIGEN"/>
    <property type="match status" value="1"/>
</dbReference>
<dbReference type="InterPro" id="IPR053896">
    <property type="entry name" value="BTN3A2-like_Ig-C"/>
</dbReference>
<name>A0A096M926_POEFO</name>
<evidence type="ECO:0000256" key="10">
    <source>
        <dbReference type="ARBA" id="ARBA00023319"/>
    </source>
</evidence>
<dbReference type="InterPro" id="IPR007110">
    <property type="entry name" value="Ig-like_dom"/>
</dbReference>
<dbReference type="PROSITE" id="PS50835">
    <property type="entry name" value="IG_LIKE"/>
    <property type="match status" value="1"/>
</dbReference>
<proteinExistence type="predicted"/>
<evidence type="ECO:0000256" key="6">
    <source>
        <dbReference type="ARBA" id="ARBA00023136"/>
    </source>
</evidence>
<keyword evidence="14" id="KW-1185">Reference proteome</keyword>